<accession>A0A6G1G888</accession>
<evidence type="ECO:0000256" key="9">
    <source>
        <dbReference type="ARBA" id="ARBA00022989"/>
    </source>
</evidence>
<reference evidence="17" key="3">
    <citation type="submission" date="2025-04" db="UniProtKB">
        <authorList>
            <consortium name="RefSeq"/>
        </authorList>
    </citation>
    <scope>IDENTIFICATION</scope>
    <source>
        <strain evidence="17">CBS 781.70</strain>
    </source>
</reference>
<reference evidence="17" key="2">
    <citation type="submission" date="2020-04" db="EMBL/GenBank/DDBJ databases">
        <authorList>
            <consortium name="NCBI Genome Project"/>
        </authorList>
    </citation>
    <scope>NUCLEOTIDE SEQUENCE</scope>
    <source>
        <strain evidence="17">CBS 781.70</strain>
    </source>
</reference>
<comment type="catalytic activity">
    <reaction evidence="12 14">
        <text>an alpha-D-Man-(1-&gt;2)-alpha-D-Man-(1-&gt;2)-alpha-D-Man-(1-&gt;3)-[alpha-D-Man-(1-&gt;6)]-beta-D-Man-(1-&gt;4)-beta-D-GlcNAc-(1-&gt;4)-alpha-D-GlcNAc-diphospho-di-trans,poly-cis-dolichol + a di-trans,poly-cis-dolichyl beta-D-mannosyl phosphate = an alpha-D-Man-(1-&gt;2)-alpha-D-Man-(1-&gt;2)-alpha-D-Man-(1-&gt;3)-[alpha-D-Man-(1-&gt;3)-alpha-D-Man-(1-&gt;6)]-beta-D-Man-(1-&gt;4)-beta-D-GlcNAc-(1-&gt;4)-alpha-D-GlcNAc-diphospho-di-trans,poly-cis-dolichol + a di-trans,poly-cis-dolichyl phosphate + H(+)</text>
        <dbReference type="Rhea" id="RHEA:29527"/>
        <dbReference type="Rhea" id="RHEA-COMP:19498"/>
        <dbReference type="Rhea" id="RHEA-COMP:19501"/>
        <dbReference type="Rhea" id="RHEA-COMP:19516"/>
        <dbReference type="Rhea" id="RHEA-COMP:19517"/>
        <dbReference type="ChEBI" id="CHEBI:15378"/>
        <dbReference type="ChEBI" id="CHEBI:57683"/>
        <dbReference type="ChEBI" id="CHEBI:58211"/>
        <dbReference type="ChEBI" id="CHEBI:132515"/>
        <dbReference type="ChEBI" id="CHEBI:132516"/>
        <dbReference type="EC" id="2.4.1.258"/>
    </reaction>
    <physiologicalReaction direction="left-to-right" evidence="12 14">
        <dbReference type="Rhea" id="RHEA:29528"/>
    </physiologicalReaction>
</comment>
<evidence type="ECO:0000256" key="14">
    <source>
        <dbReference type="RuleBase" id="RU364047"/>
    </source>
</evidence>
<feature type="transmembrane region" description="Helical" evidence="14">
    <location>
        <begin position="20"/>
        <end position="42"/>
    </location>
</feature>
<feature type="transmembrane region" description="Helical" evidence="14">
    <location>
        <begin position="142"/>
        <end position="163"/>
    </location>
</feature>
<feature type="transmembrane region" description="Helical" evidence="14">
    <location>
        <begin position="205"/>
        <end position="224"/>
    </location>
</feature>
<keyword evidence="5 14" id="KW-0328">Glycosyltransferase</keyword>
<dbReference type="Proteomes" id="UP000504638">
    <property type="component" value="Unplaced"/>
</dbReference>
<evidence type="ECO:0000256" key="2">
    <source>
        <dbReference type="ARBA" id="ARBA00004922"/>
    </source>
</evidence>
<evidence type="ECO:0000313" key="16">
    <source>
        <dbReference type="Proteomes" id="UP000504638"/>
    </source>
</evidence>
<evidence type="ECO:0000256" key="6">
    <source>
        <dbReference type="ARBA" id="ARBA00022679"/>
    </source>
</evidence>
<evidence type="ECO:0000256" key="4">
    <source>
        <dbReference type="ARBA" id="ARBA00015561"/>
    </source>
</evidence>
<proteinExistence type="inferred from homology"/>
<dbReference type="InterPro" id="IPR007873">
    <property type="entry name" value="Glycosyltransferase_ALG3"/>
</dbReference>
<dbReference type="EMBL" id="ML975153">
    <property type="protein sequence ID" value="KAF1814141.1"/>
    <property type="molecule type" value="Genomic_DNA"/>
</dbReference>
<feature type="transmembrane region" description="Helical" evidence="14">
    <location>
        <begin position="416"/>
        <end position="436"/>
    </location>
</feature>
<keyword evidence="9 14" id="KW-1133">Transmembrane helix</keyword>
<dbReference type="PANTHER" id="PTHR12646:SF0">
    <property type="entry name" value="DOL-P-MAN:MAN(5)GLCNAC(2)-PP-DOL ALPHA-1,3-MANNOSYLTRANSFERASE"/>
    <property type="match status" value="1"/>
</dbReference>
<feature type="transmembrane region" description="Helical" evidence="14">
    <location>
        <begin position="381"/>
        <end position="404"/>
    </location>
</feature>
<keyword evidence="7 14" id="KW-0812">Transmembrane</keyword>
<evidence type="ECO:0000256" key="10">
    <source>
        <dbReference type="ARBA" id="ARBA00023136"/>
    </source>
</evidence>
<evidence type="ECO:0000256" key="7">
    <source>
        <dbReference type="ARBA" id="ARBA00022692"/>
    </source>
</evidence>
<dbReference type="Pfam" id="PF05208">
    <property type="entry name" value="ALG3"/>
    <property type="match status" value="1"/>
</dbReference>
<protein>
    <recommendedName>
        <fullName evidence="4 14">Dol-P-Man:Man(5)GlcNAc(2)-PP-Dol alpha-1,3-mannosyltransferase</fullName>
        <ecNumber evidence="3 14">2.4.1.258</ecNumber>
    </recommendedName>
    <alternativeName>
        <fullName evidence="14">Dol-P-Man-dependent alpha(1-3)-mannosyltransferase</fullName>
    </alternativeName>
</protein>
<comment type="pathway">
    <text evidence="2 14">Protein modification; protein glycosylation.</text>
</comment>
<reference evidence="15 17" key="1">
    <citation type="submission" date="2020-01" db="EMBL/GenBank/DDBJ databases">
        <authorList>
            <consortium name="DOE Joint Genome Institute"/>
            <person name="Haridas S."/>
            <person name="Albert R."/>
            <person name="Binder M."/>
            <person name="Bloem J."/>
            <person name="Labutti K."/>
            <person name="Salamov A."/>
            <person name="Andreopoulos B."/>
            <person name="Baker S.E."/>
            <person name="Barry K."/>
            <person name="Bills G."/>
            <person name="Bluhm B.H."/>
            <person name="Cannon C."/>
            <person name="Castanera R."/>
            <person name="Culley D.E."/>
            <person name="Daum C."/>
            <person name="Ezra D."/>
            <person name="Gonzalez J.B."/>
            <person name="Henrissat B."/>
            <person name="Kuo A."/>
            <person name="Liang C."/>
            <person name="Lipzen A."/>
            <person name="Lutzoni F."/>
            <person name="Magnuson J."/>
            <person name="Mondo S."/>
            <person name="Nolan M."/>
            <person name="Ohm R."/>
            <person name="Pangilinan J."/>
            <person name="Park H.-J."/>
            <person name="Ramirez L."/>
            <person name="Alfaro M."/>
            <person name="Sun H."/>
            <person name="Tritt A."/>
            <person name="Yoshinaga Y."/>
            <person name="Zwiers L.-H."/>
            <person name="Turgeon B.G."/>
            <person name="Goodwin S.B."/>
            <person name="Spatafora J.W."/>
            <person name="Crous P.W."/>
            <person name="Grigoriev I.V."/>
        </authorList>
    </citation>
    <scope>NUCLEOTIDE SEQUENCE</scope>
    <source>
        <strain evidence="15 17">CBS 781.70</strain>
    </source>
</reference>
<evidence type="ECO:0000256" key="13">
    <source>
        <dbReference type="ARBA" id="ARBA00093457"/>
    </source>
</evidence>
<evidence type="ECO:0000256" key="3">
    <source>
        <dbReference type="ARBA" id="ARBA00011964"/>
    </source>
</evidence>
<feature type="transmembrane region" description="Helical" evidence="14">
    <location>
        <begin position="102"/>
        <end position="122"/>
    </location>
</feature>
<evidence type="ECO:0000256" key="1">
    <source>
        <dbReference type="ARBA" id="ARBA00004477"/>
    </source>
</evidence>
<dbReference type="UniPathway" id="UPA00378"/>
<evidence type="ECO:0000256" key="5">
    <source>
        <dbReference type="ARBA" id="ARBA00022676"/>
    </source>
</evidence>
<organism evidence="15">
    <name type="scientific">Eremomyces bilateralis CBS 781.70</name>
    <dbReference type="NCBI Taxonomy" id="1392243"/>
    <lineage>
        <taxon>Eukaryota</taxon>
        <taxon>Fungi</taxon>
        <taxon>Dikarya</taxon>
        <taxon>Ascomycota</taxon>
        <taxon>Pezizomycotina</taxon>
        <taxon>Dothideomycetes</taxon>
        <taxon>Dothideomycetes incertae sedis</taxon>
        <taxon>Eremomycetales</taxon>
        <taxon>Eremomycetaceae</taxon>
        <taxon>Eremomyces</taxon>
    </lineage>
</organism>
<sequence>MDNPLGLIKDLLTNPRHSRWIASLLILADAVLCVAVILYVPYTEIDWDAYMSQVSQFVAGERQYANIKGGTGPLVYPAMHVYIYRALYAVTDKGRNIRTAQWIFAGVYLATLALVMAVYRKAKAPPYLLGLLVLSKRVHSIFLLRLFNDSFVAFFLWATIYFYQRQFFTVGSFFYSLGVGVKMSMLLPLPAIGIVLLQALGRERAITQALVMAQIQVAIGYPFLVKHTPQYFERAFDLGRQFLYKWTVNFRFVSEEVFLSQIFSSALLGAHAWILSVFATTRWLAPLRTVSGSSVPTTSASGGSGSARHESRKAISSFKALQIALLDPYASEGSSGPVPSMASDLVSAASATFIPTAILTANAVGMLCARSLHYQFYAWGYWGTPFLLWRAGFPPIGIIAVWAAQEVAWNIFPSTPVSSAVVVACLAAQVGGVWWGTRKDFFETRREKKVHGE</sequence>
<feature type="transmembrane region" description="Helical" evidence="14">
    <location>
        <begin position="257"/>
        <end position="279"/>
    </location>
</feature>
<dbReference type="GO" id="GO:0052925">
    <property type="term" value="F:dol-P-Man:Man(5)GlcNAc(2)-PP-Dol alpha-1,3-mannosyltransferase activity"/>
    <property type="evidence" value="ECO:0007669"/>
    <property type="project" value="UniProtKB-EC"/>
</dbReference>
<dbReference type="EC" id="2.4.1.258" evidence="3 14"/>
<dbReference type="PANTHER" id="PTHR12646">
    <property type="entry name" value="NOT56 - RELATED"/>
    <property type="match status" value="1"/>
</dbReference>
<evidence type="ECO:0000313" key="17">
    <source>
        <dbReference type="RefSeq" id="XP_033535772.1"/>
    </source>
</evidence>
<evidence type="ECO:0000256" key="11">
    <source>
        <dbReference type="ARBA" id="ARBA00044743"/>
    </source>
</evidence>
<keyword evidence="6 14" id="KW-0808">Transferase</keyword>
<dbReference type="RefSeq" id="XP_033535772.1">
    <property type="nucleotide sequence ID" value="XM_033678988.1"/>
</dbReference>
<dbReference type="AlphaFoldDB" id="A0A6G1G888"/>
<comment type="similarity">
    <text evidence="13">Belongs to the glycosyltransferase ALG3 family.</text>
</comment>
<evidence type="ECO:0000256" key="12">
    <source>
        <dbReference type="ARBA" id="ARBA00049506"/>
    </source>
</evidence>
<keyword evidence="16" id="KW-1185">Reference proteome</keyword>
<evidence type="ECO:0000256" key="8">
    <source>
        <dbReference type="ARBA" id="ARBA00022824"/>
    </source>
</evidence>
<keyword evidence="10 14" id="KW-0472">Membrane</keyword>
<gene>
    <name evidence="15 17" type="ORF">P152DRAFT_456369</name>
</gene>
<dbReference type="GO" id="GO:0005789">
    <property type="term" value="C:endoplasmic reticulum membrane"/>
    <property type="evidence" value="ECO:0007669"/>
    <property type="project" value="UniProtKB-SubCell"/>
</dbReference>
<evidence type="ECO:0000313" key="15">
    <source>
        <dbReference type="EMBL" id="KAF1814141.1"/>
    </source>
</evidence>
<dbReference type="OrthoDB" id="20028at2759"/>
<comment type="function">
    <text evidence="11 14">Dol-P-Man:Man(5)GlcNAc(2)-PP-Dol alpha-1,3-mannosyltransferase that operates in the biosynthetic pathway of dolichol-linked oligosaccharides, the glycan precursors employed in protein asparagine (N)-glycosylation. The assembly of dolichol-linked oligosaccharides begins on the cytosolic side of the endoplasmic reticulum membrane and finishes in its lumen. The sequential addition of sugars to dolichol pyrophosphate produces dolichol-linked oligosaccharides containing fourteen sugars, including two GlcNAcs, nine mannoses and three glucoses. Once assembled, the oligosaccharide is transferred from the lipid to nascent proteins by oligosaccharyltransferases. In the lumen of the endoplasmic reticulum, adds the first dolichyl beta-D-mannosyl phosphate derived mannose in an alpha-1,3 linkage to Man(5)GlcNAc(2)-PP-dolichol to produce Man(6)GlcNAc(2)-PP-dolichol.</text>
</comment>
<keyword evidence="8 14" id="KW-0256">Endoplasmic reticulum</keyword>
<dbReference type="GeneID" id="54419558"/>
<name>A0A6G1G888_9PEZI</name>
<feature type="transmembrane region" description="Helical" evidence="14">
    <location>
        <begin position="175"/>
        <end position="199"/>
    </location>
</feature>
<comment type="subcellular location">
    <subcellularLocation>
        <location evidence="1 14">Endoplasmic reticulum membrane</location>
        <topology evidence="1 14">Multi-pass membrane protein</topology>
    </subcellularLocation>
</comment>
<feature type="transmembrane region" description="Helical" evidence="14">
    <location>
        <begin position="345"/>
        <end position="369"/>
    </location>
</feature>